<feature type="domain" description="NlpC/P60" evidence="6">
    <location>
        <begin position="245"/>
        <end position="361"/>
    </location>
</feature>
<feature type="region of interest" description="Disordered" evidence="5">
    <location>
        <begin position="163"/>
        <end position="191"/>
    </location>
</feature>
<dbReference type="PROSITE" id="PS51935">
    <property type="entry name" value="NLPC_P60"/>
    <property type="match status" value="1"/>
</dbReference>
<dbReference type="Gene3D" id="3.90.1720.10">
    <property type="entry name" value="endopeptidase domain like (from Nostoc punctiforme)"/>
    <property type="match status" value="1"/>
</dbReference>
<dbReference type="InterPro" id="IPR038765">
    <property type="entry name" value="Papain-like_cys_pep_sf"/>
</dbReference>
<evidence type="ECO:0000313" key="7">
    <source>
        <dbReference type="EMBL" id="CAB4617834.1"/>
    </source>
</evidence>
<dbReference type="InterPro" id="IPR000064">
    <property type="entry name" value="NLP_P60_dom"/>
</dbReference>
<feature type="region of interest" description="Disordered" evidence="5">
    <location>
        <begin position="217"/>
        <end position="250"/>
    </location>
</feature>
<organism evidence="7">
    <name type="scientific">freshwater metagenome</name>
    <dbReference type="NCBI Taxonomy" id="449393"/>
    <lineage>
        <taxon>unclassified sequences</taxon>
        <taxon>metagenomes</taxon>
        <taxon>ecological metagenomes</taxon>
    </lineage>
</organism>
<dbReference type="PANTHER" id="PTHR47053">
    <property type="entry name" value="MUREIN DD-ENDOPEPTIDASE MEPH-RELATED"/>
    <property type="match status" value="1"/>
</dbReference>
<proteinExistence type="inferred from homology"/>
<evidence type="ECO:0000256" key="1">
    <source>
        <dbReference type="ARBA" id="ARBA00007074"/>
    </source>
</evidence>
<keyword evidence="3" id="KW-0378">Hydrolase</keyword>
<dbReference type="InterPro" id="IPR051202">
    <property type="entry name" value="Peptidase_C40"/>
</dbReference>
<feature type="compositionally biased region" description="Low complexity" evidence="5">
    <location>
        <begin position="237"/>
        <end position="250"/>
    </location>
</feature>
<gene>
    <name evidence="7" type="ORF">UFOPK1835_01530</name>
</gene>
<dbReference type="PANTHER" id="PTHR47053:SF1">
    <property type="entry name" value="MUREIN DD-ENDOPEPTIDASE MEPH-RELATED"/>
    <property type="match status" value="1"/>
</dbReference>
<keyword evidence="4" id="KW-0788">Thiol protease</keyword>
<dbReference type="EMBL" id="CAEZUP010000075">
    <property type="protein sequence ID" value="CAB4617834.1"/>
    <property type="molecule type" value="Genomic_DNA"/>
</dbReference>
<name>A0A6J6I334_9ZZZZ</name>
<feature type="compositionally biased region" description="Basic and acidic residues" evidence="5">
    <location>
        <begin position="163"/>
        <end position="178"/>
    </location>
</feature>
<evidence type="ECO:0000256" key="3">
    <source>
        <dbReference type="ARBA" id="ARBA00022801"/>
    </source>
</evidence>
<evidence type="ECO:0000256" key="5">
    <source>
        <dbReference type="SAM" id="MobiDB-lite"/>
    </source>
</evidence>
<dbReference type="GO" id="GO:0008234">
    <property type="term" value="F:cysteine-type peptidase activity"/>
    <property type="evidence" value="ECO:0007669"/>
    <property type="project" value="UniProtKB-KW"/>
</dbReference>
<dbReference type="Gene3D" id="6.10.250.3150">
    <property type="match status" value="1"/>
</dbReference>
<protein>
    <submittedName>
        <fullName evidence="7">Unannotated protein</fullName>
    </submittedName>
</protein>
<evidence type="ECO:0000259" key="6">
    <source>
        <dbReference type="PROSITE" id="PS51935"/>
    </source>
</evidence>
<reference evidence="7" key="1">
    <citation type="submission" date="2020-05" db="EMBL/GenBank/DDBJ databases">
        <authorList>
            <person name="Chiriac C."/>
            <person name="Salcher M."/>
            <person name="Ghai R."/>
            <person name="Kavagutti S V."/>
        </authorList>
    </citation>
    <scope>NUCLEOTIDE SEQUENCE</scope>
</reference>
<dbReference type="Pfam" id="PF00877">
    <property type="entry name" value="NLPC_P60"/>
    <property type="match status" value="1"/>
</dbReference>
<evidence type="ECO:0000256" key="2">
    <source>
        <dbReference type="ARBA" id="ARBA00022670"/>
    </source>
</evidence>
<dbReference type="SUPFAM" id="SSF54001">
    <property type="entry name" value="Cysteine proteinases"/>
    <property type="match status" value="1"/>
</dbReference>
<accession>A0A6J6I334</accession>
<dbReference type="AlphaFoldDB" id="A0A6J6I334"/>
<evidence type="ECO:0000256" key="4">
    <source>
        <dbReference type="ARBA" id="ARBA00022807"/>
    </source>
</evidence>
<feature type="compositionally biased region" description="Low complexity" evidence="5">
    <location>
        <begin position="217"/>
        <end position="228"/>
    </location>
</feature>
<sequence>MTTARAPRRRIFAALTVFLSLGIAAVVLPPAGADQLSDKRAEAAQIADKLSALDSRAMELNAQYERVNFELKQAEAKVAEAQAWAAQTAKELDERRQDVKDYAIAAYQMGNDSPEFDALITSDANTGVEKRSYLENLSGNRQDVVDALNTAKLKAAEDTERLEAAQGEAAERAAEIEQTRTAANSAADEQRSLNAKVQGELASLVAAETASRNAAAAQQRATANAGRASSNTGSVGGVANPPSPGSGAAGAIAAGRTKIGATYLWGASGPNVFDCSGFVLWAYAQVGISLPHYSGAQYQRTVRISASQLQPGDLVFWGSGGSEHVAIYIGGDQILHTANGVSITNLNGWWKSPSGYGRISQ</sequence>
<keyword evidence="2" id="KW-0645">Protease</keyword>
<comment type="similarity">
    <text evidence="1">Belongs to the peptidase C40 family.</text>
</comment>
<dbReference type="GO" id="GO:0006508">
    <property type="term" value="P:proteolysis"/>
    <property type="evidence" value="ECO:0007669"/>
    <property type="project" value="UniProtKB-KW"/>
</dbReference>